<protein>
    <recommendedName>
        <fullName evidence="3">ABM domain-containing protein</fullName>
    </recommendedName>
</protein>
<evidence type="ECO:0000313" key="2">
    <source>
        <dbReference type="Proteomes" id="UP000030661"/>
    </source>
</evidence>
<dbReference type="InterPro" id="IPR011008">
    <property type="entry name" value="Dimeric_a/b-barrel"/>
</dbReference>
<reference evidence="1 2" key="1">
    <citation type="journal article" date="2015" name="PeerJ">
        <title>First genomic representation of candidate bacterial phylum KSB3 points to enhanced environmental sensing as a trigger of wastewater bulking.</title>
        <authorList>
            <person name="Sekiguchi Y."/>
            <person name="Ohashi A."/>
            <person name="Parks D.H."/>
            <person name="Yamauchi T."/>
            <person name="Tyson G.W."/>
            <person name="Hugenholtz P."/>
        </authorList>
    </citation>
    <scope>NUCLEOTIDE SEQUENCE [LARGE SCALE GENOMIC DNA]</scope>
</reference>
<keyword evidence="2" id="KW-1185">Reference proteome</keyword>
<evidence type="ECO:0008006" key="3">
    <source>
        <dbReference type="Google" id="ProtNLM"/>
    </source>
</evidence>
<dbReference type="Gene3D" id="3.30.70.100">
    <property type="match status" value="1"/>
</dbReference>
<dbReference type="STRING" id="1499967.U27_05166"/>
<name>A0A081C0T8_VECG1</name>
<dbReference type="SUPFAM" id="SSF54909">
    <property type="entry name" value="Dimeric alpha+beta barrel"/>
    <property type="match status" value="1"/>
</dbReference>
<evidence type="ECO:0000313" key="1">
    <source>
        <dbReference type="EMBL" id="GAK58193.1"/>
    </source>
</evidence>
<gene>
    <name evidence="1" type="ORF">U27_05166</name>
</gene>
<accession>A0A081C0T8</accession>
<proteinExistence type="predicted"/>
<organism evidence="1 2">
    <name type="scientific">Vecturithrix granuli</name>
    <dbReference type="NCBI Taxonomy" id="1499967"/>
    <lineage>
        <taxon>Bacteria</taxon>
        <taxon>Candidatus Moduliflexota</taxon>
        <taxon>Candidatus Vecturitrichia</taxon>
        <taxon>Candidatus Vecturitrichales</taxon>
        <taxon>Candidatus Vecturitrichaceae</taxon>
        <taxon>Candidatus Vecturithrix</taxon>
    </lineage>
</organism>
<dbReference type="EMBL" id="DF820467">
    <property type="protein sequence ID" value="GAK58193.1"/>
    <property type="molecule type" value="Genomic_DNA"/>
</dbReference>
<dbReference type="AlphaFoldDB" id="A0A081C0T8"/>
<dbReference type="HOGENOM" id="CLU_2272487_0_0_0"/>
<sequence>MNKQIITEVVNFTIMPGITDEDFVQCVYKLEENFHKILPGYIDSELAKGKEGQWTMVMHWESLEQVKQASKLMMQTPSTEDFRQSLDPKSVKIVLLEQKQTWKI</sequence>
<dbReference type="Proteomes" id="UP000030661">
    <property type="component" value="Unassembled WGS sequence"/>
</dbReference>
<dbReference type="eggNOG" id="COG2329">
    <property type="taxonomic scope" value="Bacteria"/>
</dbReference>